<gene>
    <name evidence="1" type="ORF">NVIE_004080</name>
</gene>
<evidence type="ECO:0000313" key="2">
    <source>
        <dbReference type="Proteomes" id="UP000027093"/>
    </source>
</evidence>
<proteinExistence type="predicted"/>
<dbReference type="KEGG" id="nvn:NVIE_004080"/>
<sequence>MSENVDAASDWLARMGVNVEKLRVMGGLTDSDVISLYHFLRKLLEVRSGHSTSS</sequence>
<name>A0A060HLZ4_9ARCH</name>
<reference evidence="1 2" key="1">
    <citation type="journal article" date="2014" name="Int. J. Syst. Evol. Microbiol.">
        <title>Nitrososphaera viennensis gen. nov., sp. nov., an aerobic and mesophilic, ammonia-oxidizing archaeon from soil and a member of the archaeal phylum Thaumarchaeota.</title>
        <authorList>
            <person name="Stieglmeier M."/>
            <person name="Klingl A."/>
            <person name="Alves R.J."/>
            <person name="Rittmann S.K."/>
            <person name="Melcher M."/>
            <person name="Leisch N."/>
            <person name="Schleper C."/>
        </authorList>
    </citation>
    <scope>NUCLEOTIDE SEQUENCE [LARGE SCALE GENOMIC DNA]</scope>
    <source>
        <strain evidence="1">EN76</strain>
    </source>
</reference>
<evidence type="ECO:0000313" key="1">
    <source>
        <dbReference type="EMBL" id="AIC14601.1"/>
    </source>
</evidence>
<dbReference type="AlphaFoldDB" id="A0A060HLZ4"/>
<organism evidence="1 2">
    <name type="scientific">Nitrososphaera viennensis EN76</name>
    <dbReference type="NCBI Taxonomy" id="926571"/>
    <lineage>
        <taxon>Archaea</taxon>
        <taxon>Nitrososphaerota</taxon>
        <taxon>Nitrososphaeria</taxon>
        <taxon>Nitrososphaerales</taxon>
        <taxon>Nitrososphaeraceae</taxon>
        <taxon>Nitrososphaera</taxon>
    </lineage>
</organism>
<protein>
    <submittedName>
        <fullName evidence="1">Uncharacterized protein</fullName>
    </submittedName>
</protein>
<dbReference type="HOGENOM" id="CLU_3039190_0_0_2"/>
<accession>A0A060HLZ4</accession>
<dbReference type="Proteomes" id="UP000027093">
    <property type="component" value="Chromosome"/>
</dbReference>
<keyword evidence="2" id="KW-1185">Reference proteome</keyword>
<dbReference type="EMBL" id="CP007536">
    <property type="protein sequence ID" value="AIC14601.1"/>
    <property type="molecule type" value="Genomic_DNA"/>
</dbReference>